<dbReference type="Proteomes" id="UP000198243">
    <property type="component" value="Chromosome I"/>
</dbReference>
<dbReference type="Pfam" id="PF12840">
    <property type="entry name" value="HTH_20"/>
    <property type="match status" value="1"/>
</dbReference>
<protein>
    <submittedName>
        <fullName evidence="1">Predicted transcriptional regulator, ArsR family</fullName>
    </submittedName>
</protein>
<dbReference type="Gene3D" id="1.10.10.10">
    <property type="entry name" value="Winged helix-like DNA-binding domain superfamily/Winged helix DNA-binding domain"/>
    <property type="match status" value="1"/>
</dbReference>
<name>A0A1C4X9P7_9ACTN</name>
<keyword evidence="2" id="KW-1185">Reference proteome</keyword>
<dbReference type="InterPro" id="IPR036388">
    <property type="entry name" value="WH-like_DNA-bd_sf"/>
</dbReference>
<dbReference type="RefSeq" id="WP_089020213.1">
    <property type="nucleotide sequence ID" value="NZ_LT607412.1"/>
</dbReference>
<dbReference type="InterPro" id="IPR036390">
    <property type="entry name" value="WH_DNA-bd_sf"/>
</dbReference>
<dbReference type="EMBL" id="LT607412">
    <property type="protein sequence ID" value="SCF05104.1"/>
    <property type="molecule type" value="Genomic_DNA"/>
</dbReference>
<reference evidence="2" key="1">
    <citation type="submission" date="2016-06" db="EMBL/GenBank/DDBJ databases">
        <authorList>
            <person name="Varghese N."/>
            <person name="Submissions Spin"/>
        </authorList>
    </citation>
    <scope>NUCLEOTIDE SEQUENCE [LARGE SCALE GENOMIC DNA]</scope>
    <source>
        <strain evidence="2">DSM 44875</strain>
    </source>
</reference>
<proteinExistence type="predicted"/>
<dbReference type="SUPFAM" id="SSF46785">
    <property type="entry name" value="Winged helix' DNA-binding domain"/>
    <property type="match status" value="1"/>
</dbReference>
<evidence type="ECO:0000313" key="2">
    <source>
        <dbReference type="Proteomes" id="UP000198243"/>
    </source>
</evidence>
<evidence type="ECO:0000313" key="1">
    <source>
        <dbReference type="EMBL" id="SCF05104.1"/>
    </source>
</evidence>
<dbReference type="AlphaFoldDB" id="A0A1C4X9P7"/>
<dbReference type="OrthoDB" id="3399802at2"/>
<gene>
    <name evidence="1" type="ORF">GA0070607_4894</name>
</gene>
<accession>A0A1C4X9P7</accession>
<sequence>MATQSEQPAEPRLRVLRVLNAATTPLSIVAIAGQLGVHSNTVRFHLDTLVGQGRVERVVPEQNRPGRPPLLFRAVRRMDPAGPRQYRMLAEILALSLADDADPDAKAIEAGRRWGRQIASSSEDDGAGGKAAPVDHLMSLLEKMNFAPERRDADGQVRIGLRHCPFLELAESQPHVVCPVHLGLMRGAMDAWQVPVMVDRLEAFVEPNLCLTHLTVAGAAR</sequence>
<organism evidence="1 2">
    <name type="scientific">Micromonospora coriariae</name>
    <dbReference type="NCBI Taxonomy" id="285665"/>
    <lineage>
        <taxon>Bacteria</taxon>
        <taxon>Bacillati</taxon>
        <taxon>Actinomycetota</taxon>
        <taxon>Actinomycetes</taxon>
        <taxon>Micromonosporales</taxon>
        <taxon>Micromonosporaceae</taxon>
        <taxon>Micromonospora</taxon>
    </lineage>
</organism>